<dbReference type="RefSeq" id="WP_063603992.1">
    <property type="nucleotide sequence ID" value="NZ_JAPQMW010000008.1"/>
</dbReference>
<evidence type="ECO:0000259" key="5">
    <source>
        <dbReference type="PROSITE" id="PS50931"/>
    </source>
</evidence>
<accession>A0ABW7IEE1</accession>
<keyword evidence="3" id="KW-0238">DNA-binding</keyword>
<dbReference type="PANTHER" id="PTHR30118:SF15">
    <property type="entry name" value="TRANSCRIPTIONAL REGULATORY PROTEIN"/>
    <property type="match status" value="1"/>
</dbReference>
<comment type="similarity">
    <text evidence="1">Belongs to the LysR transcriptional regulatory family.</text>
</comment>
<evidence type="ECO:0000313" key="7">
    <source>
        <dbReference type="Proteomes" id="UP001607125"/>
    </source>
</evidence>
<name>A0ABW7IEE1_9VIBR</name>
<dbReference type="SUPFAM" id="SSF46785">
    <property type="entry name" value="Winged helix' DNA-binding domain"/>
    <property type="match status" value="1"/>
</dbReference>
<comment type="caution">
    <text evidence="6">The sequence shown here is derived from an EMBL/GenBank/DDBJ whole genome shotgun (WGS) entry which is preliminary data.</text>
</comment>
<organism evidence="6 7">
    <name type="scientific">Vibrio barjaei</name>
    <dbReference type="NCBI Taxonomy" id="1676683"/>
    <lineage>
        <taxon>Bacteria</taxon>
        <taxon>Pseudomonadati</taxon>
        <taxon>Pseudomonadota</taxon>
        <taxon>Gammaproteobacteria</taxon>
        <taxon>Vibrionales</taxon>
        <taxon>Vibrionaceae</taxon>
        <taxon>Vibrio</taxon>
    </lineage>
</organism>
<evidence type="ECO:0000256" key="1">
    <source>
        <dbReference type="ARBA" id="ARBA00009437"/>
    </source>
</evidence>
<dbReference type="Pfam" id="PF03466">
    <property type="entry name" value="LysR_substrate"/>
    <property type="match status" value="1"/>
</dbReference>
<keyword evidence="2" id="KW-0805">Transcription regulation</keyword>
<dbReference type="Gene3D" id="3.40.190.10">
    <property type="entry name" value="Periplasmic binding protein-like II"/>
    <property type="match status" value="2"/>
</dbReference>
<dbReference type="SUPFAM" id="SSF53850">
    <property type="entry name" value="Periplasmic binding protein-like II"/>
    <property type="match status" value="1"/>
</dbReference>
<dbReference type="InterPro" id="IPR000847">
    <property type="entry name" value="LysR_HTH_N"/>
</dbReference>
<dbReference type="PANTHER" id="PTHR30118">
    <property type="entry name" value="HTH-TYPE TRANSCRIPTIONAL REGULATOR LEUO-RELATED"/>
    <property type="match status" value="1"/>
</dbReference>
<proteinExistence type="inferred from homology"/>
<evidence type="ECO:0000256" key="4">
    <source>
        <dbReference type="ARBA" id="ARBA00023163"/>
    </source>
</evidence>
<dbReference type="InterPro" id="IPR036390">
    <property type="entry name" value="WH_DNA-bd_sf"/>
</dbReference>
<dbReference type="EMBL" id="JBIHSF010000006">
    <property type="protein sequence ID" value="MFH0259960.1"/>
    <property type="molecule type" value="Genomic_DNA"/>
</dbReference>
<dbReference type="Proteomes" id="UP001607125">
    <property type="component" value="Unassembled WGS sequence"/>
</dbReference>
<protein>
    <submittedName>
        <fullName evidence="6">LysR family transcriptional regulator</fullName>
    </submittedName>
</protein>
<evidence type="ECO:0000313" key="6">
    <source>
        <dbReference type="EMBL" id="MFH0259960.1"/>
    </source>
</evidence>
<evidence type="ECO:0000256" key="2">
    <source>
        <dbReference type="ARBA" id="ARBA00023015"/>
    </source>
</evidence>
<dbReference type="Pfam" id="PF00126">
    <property type="entry name" value="HTH_1"/>
    <property type="match status" value="1"/>
</dbReference>
<gene>
    <name evidence="6" type="ORF">ACGRH2_05955</name>
</gene>
<dbReference type="InterPro" id="IPR050389">
    <property type="entry name" value="LysR-type_TF"/>
</dbReference>
<dbReference type="InterPro" id="IPR036388">
    <property type="entry name" value="WH-like_DNA-bd_sf"/>
</dbReference>
<feature type="domain" description="HTH lysR-type" evidence="5">
    <location>
        <begin position="11"/>
        <end position="68"/>
    </location>
</feature>
<dbReference type="Gene3D" id="1.10.10.10">
    <property type="entry name" value="Winged helix-like DNA-binding domain superfamily/Winged helix DNA-binding domain"/>
    <property type="match status" value="1"/>
</dbReference>
<dbReference type="PROSITE" id="PS50931">
    <property type="entry name" value="HTH_LYSR"/>
    <property type="match status" value="1"/>
</dbReference>
<sequence>MKTSANLFQKLDLNLLRTFRVLLQERNARKTAERLFVTQPAISQALQKLRFHLDDELFVKVQGGLEPTPFALLVEEKIAPYLDGLEASLEQLSDFSPSELEGTIKIALAPIVLSCLAGSLFIELRKQAPNLNLELTSWTQQTPEQLRNGEVFLGMHYDLDGISKEIARDKLADMEARVYVRQDHPLKSDIITPHDAAKYEIASLISPGWNDNFSFAAQILEQLGYEAKVGFRSEVVLAIIDVVSSTDMILPHSNLLPSQHSKQLRALKVEINEQQQPYTKGLYAYVHNKNRHSPKTKWLEKMLREKIQQHINNQD</sequence>
<reference evidence="6 7" key="1">
    <citation type="submission" date="2024-10" db="EMBL/GenBank/DDBJ databases">
        <authorList>
            <person name="Yibar A."/>
            <person name="Saticioglu I.B."/>
            <person name="Duman M."/>
            <person name="Ajmi N."/>
            <person name="Gurler F."/>
            <person name="Ay H."/>
            <person name="Onuk E."/>
            <person name="Guler S."/>
            <person name="Romalde J.L."/>
        </authorList>
    </citation>
    <scope>NUCLEOTIDE SEQUENCE [LARGE SCALE GENOMIC DNA]</scope>
    <source>
        <strain evidence="6 7">1-TCBS-B</strain>
    </source>
</reference>
<dbReference type="InterPro" id="IPR005119">
    <property type="entry name" value="LysR_subst-bd"/>
</dbReference>
<keyword evidence="4" id="KW-0804">Transcription</keyword>
<keyword evidence="7" id="KW-1185">Reference proteome</keyword>
<evidence type="ECO:0000256" key="3">
    <source>
        <dbReference type="ARBA" id="ARBA00023125"/>
    </source>
</evidence>